<accession>A0A4Q2UDC8</accession>
<dbReference type="GO" id="GO:0051213">
    <property type="term" value="F:dioxygenase activity"/>
    <property type="evidence" value="ECO:0007669"/>
    <property type="project" value="InterPro"/>
</dbReference>
<dbReference type="Gene3D" id="2.60.120.620">
    <property type="entry name" value="q2cbj1_9rhob like domain"/>
    <property type="match status" value="1"/>
</dbReference>
<organism evidence="2 3">
    <name type="scientific">Lichenibacterium minor</name>
    <dbReference type="NCBI Taxonomy" id="2316528"/>
    <lineage>
        <taxon>Bacteria</taxon>
        <taxon>Pseudomonadati</taxon>
        <taxon>Pseudomonadota</taxon>
        <taxon>Alphaproteobacteria</taxon>
        <taxon>Hyphomicrobiales</taxon>
        <taxon>Lichenihabitantaceae</taxon>
        <taxon>Lichenibacterium</taxon>
    </lineage>
</organism>
<reference evidence="2 3" key="2">
    <citation type="submission" date="2019-02" db="EMBL/GenBank/DDBJ databases">
        <title>'Lichenibacterium ramalinii' gen. nov. sp. nov., 'Lichenibacterium minor' gen. nov. sp. nov.</title>
        <authorList>
            <person name="Pankratov T."/>
        </authorList>
    </citation>
    <scope>NUCLEOTIDE SEQUENCE [LARGE SCALE GENOMIC DNA]</scope>
    <source>
        <strain evidence="2 3">RmlP026</strain>
    </source>
</reference>
<sequence length="154" mass="16513">MTINDLTDVGAPSSSNDAMKTGRHLANQYFAFIGPSEFFDLIDDGGADDKAIEHFIGSRNDLKPDTDMADGGTGRLRRRAILTAEASGGAVRLEPHGPHHQTATCHRLNGGIERHVAPIAGGPSRHPRRDLSLQLTPRPVPRPTATPLRKAATP</sequence>
<dbReference type="Proteomes" id="UP000290759">
    <property type="component" value="Unassembled WGS sequence"/>
</dbReference>
<dbReference type="AlphaFoldDB" id="A0A4Q2UDC8"/>
<evidence type="ECO:0000313" key="3">
    <source>
        <dbReference type="Proteomes" id="UP000290759"/>
    </source>
</evidence>
<comment type="caution">
    <text evidence="2">The sequence shown here is derived from an EMBL/GenBank/DDBJ whole genome shotgun (WGS) entry which is preliminary data.</text>
</comment>
<name>A0A4Q2UDC8_9HYPH</name>
<dbReference type="EMBL" id="QYBB01000002">
    <property type="protein sequence ID" value="RYC33301.1"/>
    <property type="molecule type" value="Genomic_DNA"/>
</dbReference>
<keyword evidence="3" id="KW-1185">Reference proteome</keyword>
<gene>
    <name evidence="2" type="ORF">D3273_02170</name>
</gene>
<evidence type="ECO:0000313" key="2">
    <source>
        <dbReference type="EMBL" id="RYC33301.1"/>
    </source>
</evidence>
<proteinExistence type="predicted"/>
<evidence type="ECO:0000256" key="1">
    <source>
        <dbReference type="SAM" id="MobiDB-lite"/>
    </source>
</evidence>
<protein>
    <submittedName>
        <fullName evidence="2">Uncharacterized protein</fullName>
    </submittedName>
</protein>
<dbReference type="OrthoDB" id="6620093at2"/>
<feature type="region of interest" description="Disordered" evidence="1">
    <location>
        <begin position="117"/>
        <end position="154"/>
    </location>
</feature>
<reference evidence="2 3" key="1">
    <citation type="submission" date="2018-12" db="EMBL/GenBank/DDBJ databases">
        <authorList>
            <person name="Grouzdev D.S."/>
            <person name="Krutkina M.S."/>
        </authorList>
    </citation>
    <scope>NUCLEOTIDE SEQUENCE [LARGE SCALE GENOMIC DNA]</scope>
    <source>
        <strain evidence="2 3">RmlP026</strain>
    </source>
</reference>
<dbReference type="InterPro" id="IPR018724">
    <property type="entry name" value="2OG-Fe_dioxygenase"/>
</dbReference>
<feature type="compositionally biased region" description="Low complexity" evidence="1">
    <location>
        <begin position="145"/>
        <end position="154"/>
    </location>
</feature>
<dbReference type="Pfam" id="PF10014">
    <property type="entry name" value="2OG-Fe_Oxy_2"/>
    <property type="match status" value="1"/>
</dbReference>